<proteinExistence type="predicted"/>
<feature type="non-terminal residue" evidence="1">
    <location>
        <position position="1"/>
    </location>
</feature>
<keyword evidence="2" id="KW-1185">Reference proteome</keyword>
<name>A0A553QXP3_9TELE</name>
<gene>
    <name evidence="1" type="ORF">DNTS_021620</name>
</gene>
<dbReference type="AlphaFoldDB" id="A0A553QXP3"/>
<reference evidence="1 2" key="1">
    <citation type="journal article" date="2019" name="Sci. Data">
        <title>Hybrid genome assembly and annotation of Danionella translucida.</title>
        <authorList>
            <person name="Kadobianskyi M."/>
            <person name="Schulze L."/>
            <person name="Schuelke M."/>
            <person name="Judkewitz B."/>
        </authorList>
    </citation>
    <scope>NUCLEOTIDE SEQUENCE [LARGE SCALE GENOMIC DNA]</scope>
    <source>
        <strain evidence="1 2">Bolton</strain>
    </source>
</reference>
<sequence length="171" mass="20095">RSVVCAWSDDEERRRRRRRRSPSLSAARARFRTSANVYRSRITTLTAPAARHLSFVFLSFIVSLSVHRRVHSVLEELLLRELQQQKLTRWNCVSPRRFCPTLLQLWDQRLAGKCQCVLQLRFTPAAPLGTNTSKVDEIHEDDKPFHYGEYRRSTAARDLWSALWIKEISQM</sequence>
<comment type="caution">
    <text evidence="1">The sequence shown here is derived from an EMBL/GenBank/DDBJ whole genome shotgun (WGS) entry which is preliminary data.</text>
</comment>
<dbReference type="Proteomes" id="UP000316079">
    <property type="component" value="Unassembled WGS sequence"/>
</dbReference>
<accession>A0A553QXP3</accession>
<protein>
    <submittedName>
        <fullName evidence="1">Uncharacterized protein</fullName>
    </submittedName>
</protein>
<dbReference type="EMBL" id="SRMA01025430">
    <property type="protein sequence ID" value="TRY94732.1"/>
    <property type="molecule type" value="Genomic_DNA"/>
</dbReference>
<evidence type="ECO:0000313" key="1">
    <source>
        <dbReference type="EMBL" id="TRY94732.1"/>
    </source>
</evidence>
<evidence type="ECO:0000313" key="2">
    <source>
        <dbReference type="Proteomes" id="UP000316079"/>
    </source>
</evidence>
<organism evidence="1 2">
    <name type="scientific">Danionella cerebrum</name>
    <dbReference type="NCBI Taxonomy" id="2873325"/>
    <lineage>
        <taxon>Eukaryota</taxon>
        <taxon>Metazoa</taxon>
        <taxon>Chordata</taxon>
        <taxon>Craniata</taxon>
        <taxon>Vertebrata</taxon>
        <taxon>Euteleostomi</taxon>
        <taxon>Actinopterygii</taxon>
        <taxon>Neopterygii</taxon>
        <taxon>Teleostei</taxon>
        <taxon>Ostariophysi</taxon>
        <taxon>Cypriniformes</taxon>
        <taxon>Danionidae</taxon>
        <taxon>Danioninae</taxon>
        <taxon>Danionella</taxon>
    </lineage>
</organism>